<feature type="domain" description="ABC transporter" evidence="9">
    <location>
        <begin position="339"/>
        <end position="573"/>
    </location>
</feature>
<keyword evidence="2" id="KW-0813">Transport</keyword>
<dbReference type="InParanoid" id="A0A540VK10"/>
<evidence type="ECO:0000259" key="10">
    <source>
        <dbReference type="PROSITE" id="PS50929"/>
    </source>
</evidence>
<reference evidence="11 12" key="1">
    <citation type="submission" date="2019-06" db="EMBL/GenBank/DDBJ databases">
        <title>Genome sequence of Litorilinea aerophila BAA-2444.</title>
        <authorList>
            <person name="Maclea K.S."/>
            <person name="Maurais E.G."/>
            <person name="Iannazzi L.C."/>
        </authorList>
    </citation>
    <scope>NUCLEOTIDE SEQUENCE [LARGE SCALE GENOMIC DNA]</scope>
    <source>
        <strain evidence="11 12">ATCC BAA-2444</strain>
    </source>
</reference>
<dbReference type="Gene3D" id="1.20.1560.10">
    <property type="entry name" value="ABC transporter type 1, transmembrane domain"/>
    <property type="match status" value="1"/>
</dbReference>
<dbReference type="PROSITE" id="PS50929">
    <property type="entry name" value="ABC_TM1F"/>
    <property type="match status" value="1"/>
</dbReference>
<accession>A0A540VK10</accession>
<proteinExistence type="predicted"/>
<evidence type="ECO:0000256" key="4">
    <source>
        <dbReference type="ARBA" id="ARBA00022741"/>
    </source>
</evidence>
<evidence type="ECO:0000256" key="3">
    <source>
        <dbReference type="ARBA" id="ARBA00022692"/>
    </source>
</evidence>
<dbReference type="PROSITE" id="PS50893">
    <property type="entry name" value="ABC_TRANSPORTER_2"/>
    <property type="match status" value="1"/>
</dbReference>
<dbReference type="FunCoup" id="A0A540VK10">
    <property type="interactions" value="355"/>
</dbReference>
<feature type="domain" description="ABC transmembrane type-1" evidence="10">
    <location>
        <begin position="28"/>
        <end position="305"/>
    </location>
</feature>
<dbReference type="PROSITE" id="PS00211">
    <property type="entry name" value="ABC_TRANSPORTER_1"/>
    <property type="match status" value="1"/>
</dbReference>
<dbReference type="OrthoDB" id="9770415at2"/>
<dbReference type="SUPFAM" id="SSF90123">
    <property type="entry name" value="ABC transporter transmembrane region"/>
    <property type="match status" value="1"/>
</dbReference>
<evidence type="ECO:0000256" key="7">
    <source>
        <dbReference type="ARBA" id="ARBA00023136"/>
    </source>
</evidence>
<keyword evidence="5 11" id="KW-0067">ATP-binding</keyword>
<dbReference type="AlphaFoldDB" id="A0A540VK10"/>
<feature type="transmembrane region" description="Helical" evidence="8">
    <location>
        <begin position="59"/>
        <end position="76"/>
    </location>
</feature>
<dbReference type="FunFam" id="3.40.50.300:FF:000287">
    <property type="entry name" value="Multidrug ABC transporter ATP-binding protein"/>
    <property type="match status" value="1"/>
</dbReference>
<evidence type="ECO:0000256" key="8">
    <source>
        <dbReference type="SAM" id="Phobius"/>
    </source>
</evidence>
<evidence type="ECO:0000256" key="2">
    <source>
        <dbReference type="ARBA" id="ARBA00022448"/>
    </source>
</evidence>
<dbReference type="Pfam" id="PF00005">
    <property type="entry name" value="ABC_tran"/>
    <property type="match status" value="1"/>
</dbReference>
<evidence type="ECO:0000313" key="12">
    <source>
        <dbReference type="Proteomes" id="UP000317371"/>
    </source>
</evidence>
<dbReference type="Pfam" id="PF00664">
    <property type="entry name" value="ABC_membrane"/>
    <property type="match status" value="1"/>
</dbReference>
<comment type="subcellular location">
    <subcellularLocation>
        <location evidence="1">Cell membrane</location>
        <topology evidence="1">Multi-pass membrane protein</topology>
    </subcellularLocation>
</comment>
<dbReference type="InterPro" id="IPR036640">
    <property type="entry name" value="ABC1_TM_sf"/>
</dbReference>
<dbReference type="SUPFAM" id="SSF52540">
    <property type="entry name" value="P-loop containing nucleoside triphosphate hydrolases"/>
    <property type="match status" value="1"/>
</dbReference>
<feature type="transmembrane region" description="Helical" evidence="8">
    <location>
        <begin position="21"/>
        <end position="39"/>
    </location>
</feature>
<dbReference type="InterPro" id="IPR003593">
    <property type="entry name" value="AAA+_ATPase"/>
</dbReference>
<dbReference type="RefSeq" id="WP_141608711.1">
    <property type="nucleotide sequence ID" value="NZ_VIGC02000004.1"/>
</dbReference>
<keyword evidence="4" id="KW-0547">Nucleotide-binding</keyword>
<feature type="transmembrane region" description="Helical" evidence="8">
    <location>
        <begin position="276"/>
        <end position="294"/>
    </location>
</feature>
<organism evidence="11 12">
    <name type="scientific">Litorilinea aerophila</name>
    <dbReference type="NCBI Taxonomy" id="1204385"/>
    <lineage>
        <taxon>Bacteria</taxon>
        <taxon>Bacillati</taxon>
        <taxon>Chloroflexota</taxon>
        <taxon>Caldilineae</taxon>
        <taxon>Caldilineales</taxon>
        <taxon>Caldilineaceae</taxon>
        <taxon>Litorilinea</taxon>
    </lineage>
</organism>
<evidence type="ECO:0000259" key="9">
    <source>
        <dbReference type="PROSITE" id="PS50893"/>
    </source>
</evidence>
<dbReference type="PANTHER" id="PTHR43394:SF1">
    <property type="entry name" value="ATP-BINDING CASSETTE SUB-FAMILY B MEMBER 10, MITOCHONDRIAL"/>
    <property type="match status" value="1"/>
</dbReference>
<dbReference type="CDD" id="cd18542">
    <property type="entry name" value="ABC_6TM_YknU_like"/>
    <property type="match status" value="1"/>
</dbReference>
<evidence type="ECO:0000256" key="5">
    <source>
        <dbReference type="ARBA" id="ARBA00022840"/>
    </source>
</evidence>
<keyword evidence="6 8" id="KW-1133">Transmembrane helix</keyword>
<dbReference type="SMART" id="SM00382">
    <property type="entry name" value="AAA"/>
    <property type="match status" value="1"/>
</dbReference>
<dbReference type="GO" id="GO:0005886">
    <property type="term" value="C:plasma membrane"/>
    <property type="evidence" value="ECO:0007669"/>
    <property type="project" value="UniProtKB-SubCell"/>
</dbReference>
<evidence type="ECO:0000256" key="6">
    <source>
        <dbReference type="ARBA" id="ARBA00022989"/>
    </source>
</evidence>
<feature type="transmembrane region" description="Helical" evidence="8">
    <location>
        <begin position="162"/>
        <end position="181"/>
    </location>
</feature>
<dbReference type="GO" id="GO:0015421">
    <property type="term" value="F:ABC-type oligopeptide transporter activity"/>
    <property type="evidence" value="ECO:0007669"/>
    <property type="project" value="TreeGrafter"/>
</dbReference>
<name>A0A540VK10_9CHLR</name>
<feature type="transmembrane region" description="Helical" evidence="8">
    <location>
        <begin position="136"/>
        <end position="156"/>
    </location>
</feature>
<keyword evidence="3 8" id="KW-0812">Transmembrane</keyword>
<dbReference type="InterPro" id="IPR011527">
    <property type="entry name" value="ABC1_TM_dom"/>
</dbReference>
<evidence type="ECO:0000256" key="1">
    <source>
        <dbReference type="ARBA" id="ARBA00004651"/>
    </source>
</evidence>
<dbReference type="Gene3D" id="3.40.50.300">
    <property type="entry name" value="P-loop containing nucleotide triphosphate hydrolases"/>
    <property type="match status" value="1"/>
</dbReference>
<comment type="caution">
    <text evidence="11">The sequence shown here is derived from an EMBL/GenBank/DDBJ whole genome shotgun (WGS) entry which is preliminary data.</text>
</comment>
<evidence type="ECO:0000313" key="11">
    <source>
        <dbReference type="EMBL" id="TQE97115.1"/>
    </source>
</evidence>
<feature type="transmembrane region" description="Helical" evidence="8">
    <location>
        <begin position="242"/>
        <end position="264"/>
    </location>
</feature>
<dbReference type="InterPro" id="IPR003439">
    <property type="entry name" value="ABC_transporter-like_ATP-bd"/>
</dbReference>
<dbReference type="PANTHER" id="PTHR43394">
    <property type="entry name" value="ATP-DEPENDENT PERMEASE MDL1, MITOCHONDRIAL"/>
    <property type="match status" value="1"/>
</dbReference>
<dbReference type="EMBL" id="VIGC01000004">
    <property type="protein sequence ID" value="TQE97115.1"/>
    <property type="molecule type" value="Genomic_DNA"/>
</dbReference>
<keyword evidence="7 8" id="KW-0472">Membrane</keyword>
<dbReference type="GO" id="GO:0016887">
    <property type="term" value="F:ATP hydrolysis activity"/>
    <property type="evidence" value="ECO:0007669"/>
    <property type="project" value="InterPro"/>
</dbReference>
<dbReference type="GO" id="GO:0005524">
    <property type="term" value="F:ATP binding"/>
    <property type="evidence" value="ECO:0007669"/>
    <property type="project" value="UniProtKB-KW"/>
</dbReference>
<dbReference type="Proteomes" id="UP000317371">
    <property type="component" value="Unassembled WGS sequence"/>
</dbReference>
<keyword evidence="12" id="KW-1185">Reference proteome</keyword>
<dbReference type="InterPro" id="IPR027417">
    <property type="entry name" value="P-loop_NTPase"/>
</dbReference>
<protein>
    <submittedName>
        <fullName evidence="11">ABC transporter ATP-binding protein</fullName>
    </submittedName>
</protein>
<gene>
    <name evidence="11" type="ORF">FKZ61_03560</name>
</gene>
<dbReference type="InterPro" id="IPR039421">
    <property type="entry name" value="Type_1_exporter"/>
</dbReference>
<dbReference type="InterPro" id="IPR017871">
    <property type="entry name" value="ABC_transporter-like_CS"/>
</dbReference>
<sequence length="602" mass="67035">MQGRFAIYRRLLGYLRPYWRQVLIAYTSMLIATGLNLIVPQVIKSAIDNGLTTRQPSALFTAAGLILGIAVLRGMVSFSQRFFGEWLTFRVAYDLRNHFYWRVQNLPFAFHDRAQTGDLMSRATSDITETERFTGVGLMDLIATILLLAGVVVALFLEHARLALLVIGPLALLVATALRFGNIIRPMFKVIQEQMGTLSSVMQESMTGIGVVKAFAREQYELEKFDRENESWFQKRYAAIQVWANFWPLFTLILASAILLLLWFGGPQAIRGEVTVGSLFAMISYVLLLNGPVLRIGFLVNMAATASASAARVFEIIDTPNEVEEPPDAIPLEEVQGEVRFEHVSFAYGAGRSVLEDIDFVAKPGQVVALIGPTGSGKSTITNLIPRFYDPTSGRVLVDGVDIRRVQLQSLRRHIGIVLQEPFLFSTTIAENIAYGRPEASMEEIIAAAKAARAHDFIVSFPEGYQTRVGERGVTLSGGQKQRIAIARALLRDPRILILDDSTSSVDTETEHLIQEALAVLMEGRTTFVIAQRLLTLKNADQILVLNHGRIVERGTHQELLARRGLYRAIYDLQLKDQEEFIALQQQQQAAPDTPASCVTRR</sequence>